<proteinExistence type="predicted"/>
<dbReference type="InterPro" id="IPR015001">
    <property type="entry name" value="DUF1850"/>
</dbReference>
<feature type="signal peptide" evidence="1">
    <location>
        <begin position="1"/>
        <end position="18"/>
    </location>
</feature>
<organism evidence="2 3">
    <name type="scientific">Rhodobacter lacus</name>
    <dbReference type="NCBI Taxonomy" id="1641972"/>
    <lineage>
        <taxon>Bacteria</taxon>
        <taxon>Pseudomonadati</taxon>
        <taxon>Pseudomonadota</taxon>
        <taxon>Alphaproteobacteria</taxon>
        <taxon>Rhodobacterales</taxon>
        <taxon>Rhodobacter group</taxon>
        <taxon>Rhodobacter</taxon>
    </lineage>
</organism>
<evidence type="ECO:0000313" key="3">
    <source>
        <dbReference type="Proteomes" id="UP001597413"/>
    </source>
</evidence>
<keyword evidence="3" id="KW-1185">Reference proteome</keyword>
<sequence>MSACLLAGALTLALGADAAFSLEWTHSVEQTRWQEEWRVVAGALVLTRAAVKGSGAGMEPGAGARLENGWWVWEPAAAPVDKLLLAASGLTPSAWRLCTNAGCLQLGASASEPLLLRPCPEEGAG</sequence>
<accession>A0ABW5ABZ7</accession>
<dbReference type="EMBL" id="JBHUIX010000013">
    <property type="protein sequence ID" value="MFD2175001.1"/>
    <property type="molecule type" value="Genomic_DNA"/>
</dbReference>
<feature type="chain" id="PRO_5046794060" evidence="1">
    <location>
        <begin position="19"/>
        <end position="125"/>
    </location>
</feature>
<dbReference type="Proteomes" id="UP001597413">
    <property type="component" value="Unassembled WGS sequence"/>
</dbReference>
<dbReference type="RefSeq" id="WP_377391024.1">
    <property type="nucleotide sequence ID" value="NZ_JBHUIX010000013.1"/>
</dbReference>
<reference evidence="3" key="1">
    <citation type="journal article" date="2019" name="Int. J. Syst. Evol. Microbiol.">
        <title>The Global Catalogue of Microorganisms (GCM) 10K type strain sequencing project: providing services to taxonomists for standard genome sequencing and annotation.</title>
        <authorList>
            <consortium name="The Broad Institute Genomics Platform"/>
            <consortium name="The Broad Institute Genome Sequencing Center for Infectious Disease"/>
            <person name="Wu L."/>
            <person name="Ma J."/>
        </authorList>
    </citation>
    <scope>NUCLEOTIDE SEQUENCE [LARGE SCALE GENOMIC DNA]</scope>
    <source>
        <strain evidence="3">CCUG 55131</strain>
    </source>
</reference>
<keyword evidence="1" id="KW-0732">Signal</keyword>
<protein>
    <submittedName>
        <fullName evidence="2">DUF1850 domain-containing protein</fullName>
    </submittedName>
</protein>
<comment type="caution">
    <text evidence="2">The sequence shown here is derived from an EMBL/GenBank/DDBJ whole genome shotgun (WGS) entry which is preliminary data.</text>
</comment>
<name>A0ABW5ABZ7_9RHOB</name>
<dbReference type="Pfam" id="PF08905">
    <property type="entry name" value="DUF1850"/>
    <property type="match status" value="1"/>
</dbReference>
<evidence type="ECO:0000256" key="1">
    <source>
        <dbReference type="SAM" id="SignalP"/>
    </source>
</evidence>
<gene>
    <name evidence="2" type="ORF">ACFSM0_12975</name>
</gene>
<evidence type="ECO:0000313" key="2">
    <source>
        <dbReference type="EMBL" id="MFD2175001.1"/>
    </source>
</evidence>